<dbReference type="Proteomes" id="UP000838756">
    <property type="component" value="Unassembled WGS sequence"/>
</dbReference>
<dbReference type="OrthoDB" id="16955at2759"/>
<evidence type="ECO:0000313" key="1">
    <source>
        <dbReference type="EMBL" id="CAH2207493.1"/>
    </source>
</evidence>
<dbReference type="AlphaFoldDB" id="A0A8S4QCK7"/>
<comment type="caution">
    <text evidence="1">The sequence shown here is derived from an EMBL/GenBank/DDBJ whole genome shotgun (WGS) entry which is preliminary data.</text>
</comment>
<evidence type="ECO:0000313" key="2">
    <source>
        <dbReference type="Proteomes" id="UP000838756"/>
    </source>
</evidence>
<keyword evidence="2" id="KW-1185">Reference proteome</keyword>
<organism evidence="1 2">
    <name type="scientific">Pararge aegeria aegeria</name>
    <dbReference type="NCBI Taxonomy" id="348720"/>
    <lineage>
        <taxon>Eukaryota</taxon>
        <taxon>Metazoa</taxon>
        <taxon>Ecdysozoa</taxon>
        <taxon>Arthropoda</taxon>
        <taxon>Hexapoda</taxon>
        <taxon>Insecta</taxon>
        <taxon>Pterygota</taxon>
        <taxon>Neoptera</taxon>
        <taxon>Endopterygota</taxon>
        <taxon>Lepidoptera</taxon>
        <taxon>Glossata</taxon>
        <taxon>Ditrysia</taxon>
        <taxon>Papilionoidea</taxon>
        <taxon>Nymphalidae</taxon>
        <taxon>Satyrinae</taxon>
        <taxon>Satyrini</taxon>
        <taxon>Parargina</taxon>
        <taxon>Pararge</taxon>
    </lineage>
</organism>
<dbReference type="InterPro" id="IPR008614">
    <property type="entry name" value="FIBP"/>
</dbReference>
<name>A0A8S4QCK7_9NEOP</name>
<sequence length="76" mass="8877">MSQHPFQAGSYYGPLQKSCVEPLRLGSWPKTDLAQFLCAYEQCALQMDVLREADLKLVWERYMRVVSQCLLTMYQI</sequence>
<accession>A0A8S4QCK7</accession>
<gene>
    <name evidence="1" type="primary">jg22673</name>
    <name evidence="1" type="ORF">PAEG_LOCUS114</name>
</gene>
<proteinExistence type="predicted"/>
<reference evidence="1" key="1">
    <citation type="submission" date="2022-03" db="EMBL/GenBank/DDBJ databases">
        <authorList>
            <person name="Lindestad O."/>
        </authorList>
    </citation>
    <scope>NUCLEOTIDE SEQUENCE</scope>
</reference>
<dbReference type="Pfam" id="PF05427">
    <property type="entry name" value="FIBP"/>
    <property type="match status" value="1"/>
</dbReference>
<protein>
    <submittedName>
        <fullName evidence="1">Jg22673 protein</fullName>
    </submittedName>
</protein>
<dbReference type="EMBL" id="CAKXAJ010000377">
    <property type="protein sequence ID" value="CAH2207493.1"/>
    <property type="molecule type" value="Genomic_DNA"/>
</dbReference>